<name>A0A8T0SZA5_PANVG</name>
<comment type="caution">
    <text evidence="4">The sequence shown here is derived from an EMBL/GenBank/DDBJ whole genome shotgun (WGS) entry which is preliminary data.</text>
</comment>
<dbReference type="GO" id="GO:0003924">
    <property type="term" value="F:GTPase activity"/>
    <property type="evidence" value="ECO:0007669"/>
    <property type="project" value="InterPro"/>
</dbReference>
<dbReference type="EMBL" id="CM029044">
    <property type="protein sequence ID" value="KAG2604141.1"/>
    <property type="molecule type" value="Genomic_DNA"/>
</dbReference>
<dbReference type="InterPro" id="IPR000795">
    <property type="entry name" value="T_Tr_GTP-bd_dom"/>
</dbReference>
<dbReference type="InterPro" id="IPR015760">
    <property type="entry name" value="TIF_IF2"/>
</dbReference>
<dbReference type="PANTHER" id="PTHR43381:SF10">
    <property type="entry name" value="TR-TYPE G DOMAIN-CONTAINING PROTEIN"/>
    <property type="match status" value="1"/>
</dbReference>
<sequence length="112" mass="11950">MSLSEDIGEDVVSILQDDVAGNGVDRELRAPICCILGHVDAGKTKLLDCIRRSNVQGGEAGGITQQIGATYLPIENIRERSSLKADVTIKVPGLLVIDTPGHQSTHTITIFL</sequence>
<dbReference type="AlphaFoldDB" id="A0A8T0SZA5"/>
<evidence type="ECO:0000259" key="3">
    <source>
        <dbReference type="Pfam" id="PF00009"/>
    </source>
</evidence>
<proteinExistence type="predicted"/>
<dbReference type="PANTHER" id="PTHR43381">
    <property type="entry name" value="TRANSLATION INITIATION FACTOR IF-2-RELATED"/>
    <property type="match status" value="1"/>
</dbReference>
<evidence type="ECO:0000313" key="5">
    <source>
        <dbReference type="Proteomes" id="UP000823388"/>
    </source>
</evidence>
<evidence type="ECO:0000313" key="4">
    <source>
        <dbReference type="EMBL" id="KAG2604141.1"/>
    </source>
</evidence>
<dbReference type="Gene3D" id="3.40.50.300">
    <property type="entry name" value="P-loop containing nucleotide triphosphate hydrolases"/>
    <property type="match status" value="1"/>
</dbReference>
<keyword evidence="5" id="KW-1185">Reference proteome</keyword>
<reference evidence="4" key="1">
    <citation type="submission" date="2020-05" db="EMBL/GenBank/DDBJ databases">
        <title>WGS assembly of Panicum virgatum.</title>
        <authorList>
            <person name="Lovell J.T."/>
            <person name="Jenkins J."/>
            <person name="Shu S."/>
            <person name="Juenger T.E."/>
            <person name="Schmutz J."/>
        </authorList>
    </citation>
    <scope>NUCLEOTIDE SEQUENCE</scope>
    <source>
        <strain evidence="4">AP13</strain>
    </source>
</reference>
<dbReference type="SUPFAM" id="SSF52540">
    <property type="entry name" value="P-loop containing nucleoside triphosphate hydrolases"/>
    <property type="match status" value="1"/>
</dbReference>
<keyword evidence="1" id="KW-0547">Nucleotide-binding</keyword>
<evidence type="ECO:0000256" key="2">
    <source>
        <dbReference type="ARBA" id="ARBA00023134"/>
    </source>
</evidence>
<gene>
    <name evidence="4" type="ORF">PVAP13_4NG048400</name>
</gene>
<dbReference type="GO" id="GO:0003743">
    <property type="term" value="F:translation initiation factor activity"/>
    <property type="evidence" value="ECO:0007669"/>
    <property type="project" value="TreeGrafter"/>
</dbReference>
<dbReference type="Pfam" id="PF00009">
    <property type="entry name" value="GTP_EFTU"/>
    <property type="match status" value="1"/>
</dbReference>
<dbReference type="InterPro" id="IPR027417">
    <property type="entry name" value="P-loop_NTPase"/>
</dbReference>
<protein>
    <recommendedName>
        <fullName evidence="3">Tr-type G domain-containing protein</fullName>
    </recommendedName>
</protein>
<dbReference type="GO" id="GO:0005739">
    <property type="term" value="C:mitochondrion"/>
    <property type="evidence" value="ECO:0007669"/>
    <property type="project" value="TreeGrafter"/>
</dbReference>
<organism evidence="4 5">
    <name type="scientific">Panicum virgatum</name>
    <name type="common">Blackwell switchgrass</name>
    <dbReference type="NCBI Taxonomy" id="38727"/>
    <lineage>
        <taxon>Eukaryota</taxon>
        <taxon>Viridiplantae</taxon>
        <taxon>Streptophyta</taxon>
        <taxon>Embryophyta</taxon>
        <taxon>Tracheophyta</taxon>
        <taxon>Spermatophyta</taxon>
        <taxon>Magnoliopsida</taxon>
        <taxon>Liliopsida</taxon>
        <taxon>Poales</taxon>
        <taxon>Poaceae</taxon>
        <taxon>PACMAD clade</taxon>
        <taxon>Panicoideae</taxon>
        <taxon>Panicodae</taxon>
        <taxon>Paniceae</taxon>
        <taxon>Panicinae</taxon>
        <taxon>Panicum</taxon>
        <taxon>Panicum sect. Hiantes</taxon>
    </lineage>
</organism>
<accession>A0A8T0SZA5</accession>
<evidence type="ECO:0000256" key="1">
    <source>
        <dbReference type="ARBA" id="ARBA00022741"/>
    </source>
</evidence>
<dbReference type="GO" id="GO:0005525">
    <property type="term" value="F:GTP binding"/>
    <property type="evidence" value="ECO:0007669"/>
    <property type="project" value="UniProtKB-KW"/>
</dbReference>
<keyword evidence="2" id="KW-0342">GTP-binding</keyword>
<feature type="domain" description="Tr-type G" evidence="3">
    <location>
        <begin position="31"/>
        <end position="103"/>
    </location>
</feature>
<dbReference type="Proteomes" id="UP000823388">
    <property type="component" value="Chromosome 4N"/>
</dbReference>